<protein>
    <submittedName>
        <fullName evidence="2">Uncharacterized protein</fullName>
    </submittedName>
</protein>
<accession>A0A5E6MK08</accession>
<evidence type="ECO:0000256" key="1">
    <source>
        <dbReference type="SAM" id="Phobius"/>
    </source>
</evidence>
<comment type="caution">
    <text evidence="2">The sequence shown here is derived from an EMBL/GenBank/DDBJ whole genome shotgun (WGS) entry which is preliminary data.</text>
</comment>
<dbReference type="EMBL" id="CABFUZ020000099">
    <property type="protein sequence ID" value="VVM05853.1"/>
    <property type="molecule type" value="Genomic_DNA"/>
</dbReference>
<keyword evidence="3" id="KW-1185">Reference proteome</keyword>
<gene>
    <name evidence="2" type="ORF">MAMC_00822</name>
</gene>
<dbReference type="Proteomes" id="UP000381693">
    <property type="component" value="Unassembled WGS sequence"/>
</dbReference>
<reference evidence="2" key="1">
    <citation type="submission" date="2019-09" db="EMBL/GenBank/DDBJ databases">
        <authorList>
            <person name="Cremers G."/>
        </authorList>
    </citation>
    <scope>NUCLEOTIDE SEQUENCE [LARGE SCALE GENOMIC DNA]</scope>
    <source>
        <strain evidence="2">3B</strain>
    </source>
</reference>
<evidence type="ECO:0000313" key="2">
    <source>
        <dbReference type="EMBL" id="VVM05853.1"/>
    </source>
</evidence>
<organism evidence="2 3">
    <name type="scientific">Methylacidimicrobium cyclopophantes</name>
    <dbReference type="NCBI Taxonomy" id="1041766"/>
    <lineage>
        <taxon>Bacteria</taxon>
        <taxon>Pseudomonadati</taxon>
        <taxon>Verrucomicrobiota</taxon>
        <taxon>Methylacidimicrobium</taxon>
    </lineage>
</organism>
<dbReference type="AlphaFoldDB" id="A0A5E6MK08"/>
<evidence type="ECO:0000313" key="3">
    <source>
        <dbReference type="Proteomes" id="UP000381693"/>
    </source>
</evidence>
<keyword evidence="1" id="KW-1133">Transmembrane helix</keyword>
<sequence length="60" mass="7252">MIRLTPNLRRYALRRPESRQRLYRRLRNFGVRFCFAIHAFVAIFFPFVTLLPEPSLSALR</sequence>
<proteinExistence type="predicted"/>
<keyword evidence="1" id="KW-0472">Membrane</keyword>
<keyword evidence="1" id="KW-0812">Transmembrane</keyword>
<feature type="transmembrane region" description="Helical" evidence="1">
    <location>
        <begin position="29"/>
        <end position="51"/>
    </location>
</feature>
<name>A0A5E6MK08_9BACT</name>